<dbReference type="EMBL" id="CM004392">
    <property type="protein sequence ID" value="OAY47697.1"/>
    <property type="molecule type" value="Genomic_DNA"/>
</dbReference>
<comment type="caution">
    <text evidence="1">The sequence shown here is derived from an EMBL/GenBank/DDBJ whole genome shotgun (WGS) entry which is preliminary data.</text>
</comment>
<organism evidence="1 2">
    <name type="scientific">Manihot esculenta</name>
    <name type="common">Cassava</name>
    <name type="synonym">Jatropha manihot</name>
    <dbReference type="NCBI Taxonomy" id="3983"/>
    <lineage>
        <taxon>Eukaryota</taxon>
        <taxon>Viridiplantae</taxon>
        <taxon>Streptophyta</taxon>
        <taxon>Embryophyta</taxon>
        <taxon>Tracheophyta</taxon>
        <taxon>Spermatophyta</taxon>
        <taxon>Magnoliopsida</taxon>
        <taxon>eudicotyledons</taxon>
        <taxon>Gunneridae</taxon>
        <taxon>Pentapetalae</taxon>
        <taxon>rosids</taxon>
        <taxon>fabids</taxon>
        <taxon>Malpighiales</taxon>
        <taxon>Euphorbiaceae</taxon>
        <taxon>Crotonoideae</taxon>
        <taxon>Manihoteae</taxon>
        <taxon>Manihot</taxon>
    </lineage>
</organism>
<evidence type="ECO:0000313" key="1">
    <source>
        <dbReference type="EMBL" id="OAY47697.1"/>
    </source>
</evidence>
<protein>
    <submittedName>
        <fullName evidence="1">Uncharacterized protein</fullName>
    </submittedName>
</protein>
<reference evidence="2" key="1">
    <citation type="journal article" date="2016" name="Nat. Biotechnol.">
        <title>Sequencing wild and cultivated cassava and related species reveals extensive interspecific hybridization and genetic diversity.</title>
        <authorList>
            <person name="Bredeson J.V."/>
            <person name="Lyons J.B."/>
            <person name="Prochnik S.E."/>
            <person name="Wu G.A."/>
            <person name="Ha C.M."/>
            <person name="Edsinger-Gonzales E."/>
            <person name="Grimwood J."/>
            <person name="Schmutz J."/>
            <person name="Rabbi I.Y."/>
            <person name="Egesi C."/>
            <person name="Nauluvula P."/>
            <person name="Lebot V."/>
            <person name="Ndunguru J."/>
            <person name="Mkamilo G."/>
            <person name="Bart R.S."/>
            <person name="Setter T.L."/>
            <person name="Gleadow R.M."/>
            <person name="Kulakow P."/>
            <person name="Ferguson M.E."/>
            <person name="Rounsley S."/>
            <person name="Rokhsar D.S."/>
        </authorList>
    </citation>
    <scope>NUCLEOTIDE SEQUENCE [LARGE SCALE GENOMIC DNA]</scope>
    <source>
        <strain evidence="2">cv. AM560-2</strain>
    </source>
</reference>
<evidence type="ECO:0000313" key="2">
    <source>
        <dbReference type="Proteomes" id="UP000091857"/>
    </source>
</evidence>
<dbReference type="Proteomes" id="UP000091857">
    <property type="component" value="Chromosome 6"/>
</dbReference>
<proteinExistence type="predicted"/>
<gene>
    <name evidence="1" type="ORF">MANES_06G099001v8</name>
</gene>
<name>A0A2C9VQY3_MANES</name>
<sequence length="108" mass="12209">MMYSKEKLFRKYKEESNMSLGAAGPAVVARNIAHAMDANESLLPQIHRSQKPQQLRGRSKPFSFVMQPDEGKSSSSCMIHGEKSVIDGMASAYIRKFHEKNIYDAHLH</sequence>
<dbReference type="Gramene" id="Manes.06G099001.1.v8.1">
    <property type="protein sequence ID" value="Manes.06G099001.1.v8.1.CDS"/>
    <property type="gene ID" value="Manes.06G099001.v8.1"/>
</dbReference>
<dbReference type="AlphaFoldDB" id="A0A2C9VQY3"/>
<accession>A0A2C9VQY3</accession>
<keyword evidence="2" id="KW-1185">Reference proteome</keyword>